<dbReference type="EMBL" id="NHYD01002331">
    <property type="protein sequence ID" value="PPQ87246.1"/>
    <property type="molecule type" value="Genomic_DNA"/>
</dbReference>
<accession>A0A409X903</accession>
<feature type="coiled-coil region" evidence="1">
    <location>
        <begin position="183"/>
        <end position="224"/>
    </location>
</feature>
<keyword evidence="1" id="KW-0175">Coiled coil</keyword>
<gene>
    <name evidence="3" type="ORF">CVT25_004095</name>
</gene>
<evidence type="ECO:0000313" key="4">
    <source>
        <dbReference type="Proteomes" id="UP000283269"/>
    </source>
</evidence>
<evidence type="ECO:0000256" key="2">
    <source>
        <dbReference type="SAM" id="MobiDB-lite"/>
    </source>
</evidence>
<reference evidence="3 4" key="1">
    <citation type="journal article" date="2018" name="Evol. Lett.">
        <title>Horizontal gene cluster transfer increased hallucinogenic mushroom diversity.</title>
        <authorList>
            <person name="Reynolds H.T."/>
            <person name="Vijayakumar V."/>
            <person name="Gluck-Thaler E."/>
            <person name="Korotkin H.B."/>
            <person name="Matheny P.B."/>
            <person name="Slot J.C."/>
        </authorList>
    </citation>
    <scope>NUCLEOTIDE SEQUENCE [LARGE SCALE GENOMIC DNA]</scope>
    <source>
        <strain evidence="3 4">2631</strain>
    </source>
</reference>
<feature type="region of interest" description="Disordered" evidence="2">
    <location>
        <begin position="107"/>
        <end position="137"/>
    </location>
</feature>
<dbReference type="AlphaFoldDB" id="A0A409X903"/>
<keyword evidence="4" id="KW-1185">Reference proteome</keyword>
<comment type="caution">
    <text evidence="3">The sequence shown here is derived from an EMBL/GenBank/DDBJ whole genome shotgun (WGS) entry which is preliminary data.</text>
</comment>
<evidence type="ECO:0000256" key="1">
    <source>
        <dbReference type="SAM" id="Coils"/>
    </source>
</evidence>
<evidence type="ECO:0000313" key="3">
    <source>
        <dbReference type="EMBL" id="PPQ87246.1"/>
    </source>
</evidence>
<feature type="region of interest" description="Disordered" evidence="2">
    <location>
        <begin position="224"/>
        <end position="244"/>
    </location>
</feature>
<sequence>MPIVAGSGVVPGPDTEDLDLIFRTIDPSKLHTSRPALEEFHNCIPLPTCGICIRNPEECKLDPKGSYRCGCCVLRKEECSWKGDIAVIELVRMFPWLTPARAREAYSKWHEKSRRKRQRPTGDETSSEALTKRKRSRAPYRTWTLGVSTITTTATSIPDSSTSESNTSTADISTLEDLNAFNYATLKREKETAESARNQMAKSLETALRKIDVLEHEIQRLKTASMTSSDTAVDPTALSHQGEM</sequence>
<dbReference type="InParanoid" id="A0A409X903"/>
<proteinExistence type="predicted"/>
<dbReference type="Proteomes" id="UP000283269">
    <property type="component" value="Unassembled WGS sequence"/>
</dbReference>
<protein>
    <submittedName>
        <fullName evidence="3">Uncharacterized protein</fullName>
    </submittedName>
</protein>
<organism evidence="3 4">
    <name type="scientific">Psilocybe cyanescens</name>
    <dbReference type="NCBI Taxonomy" id="93625"/>
    <lineage>
        <taxon>Eukaryota</taxon>
        <taxon>Fungi</taxon>
        <taxon>Dikarya</taxon>
        <taxon>Basidiomycota</taxon>
        <taxon>Agaricomycotina</taxon>
        <taxon>Agaricomycetes</taxon>
        <taxon>Agaricomycetidae</taxon>
        <taxon>Agaricales</taxon>
        <taxon>Agaricineae</taxon>
        <taxon>Strophariaceae</taxon>
        <taxon>Psilocybe</taxon>
    </lineage>
</organism>
<dbReference type="OrthoDB" id="10386797at2759"/>
<name>A0A409X903_PSICY</name>